<dbReference type="Gene3D" id="2.80.10.50">
    <property type="match status" value="5"/>
</dbReference>
<protein>
    <recommendedName>
        <fullName evidence="3">triacylglycerol lipase</fullName>
        <ecNumber evidence="3">3.1.1.3</ecNumber>
    </recommendedName>
</protein>
<evidence type="ECO:0000256" key="6">
    <source>
        <dbReference type="ARBA" id="ARBA00022801"/>
    </source>
</evidence>
<feature type="signal peptide" evidence="8">
    <location>
        <begin position="1"/>
        <end position="26"/>
    </location>
</feature>
<dbReference type="PANTHER" id="PTHR34043:SF3">
    <property type="entry name" value="ALPHA_BETA-HYDROLASES SUPERFAMILY PROTEIN"/>
    <property type="match status" value="1"/>
</dbReference>
<dbReference type="STRING" id="658219.SAMN05216212_0079"/>
<dbReference type="InterPro" id="IPR035992">
    <property type="entry name" value="Ricin_B-like_lectins"/>
</dbReference>
<dbReference type="CDD" id="cd00161">
    <property type="entry name" value="beta-trefoil_Ricin-like"/>
    <property type="match status" value="4"/>
</dbReference>
<dbReference type="Proteomes" id="UP000199305">
    <property type="component" value="Unassembled WGS sequence"/>
</dbReference>
<evidence type="ECO:0000256" key="4">
    <source>
        <dbReference type="ARBA" id="ARBA00022525"/>
    </source>
</evidence>
<comment type="subcellular location">
    <subcellularLocation>
        <location evidence="2">Secreted</location>
    </subcellularLocation>
</comment>
<reference evidence="11" key="1">
    <citation type="submission" date="2016-10" db="EMBL/GenBank/DDBJ databases">
        <authorList>
            <person name="Varghese N."/>
            <person name="Submissions S."/>
        </authorList>
    </citation>
    <scope>NUCLEOTIDE SEQUENCE [LARGE SCALE GENOMIC DNA]</scope>
    <source>
        <strain evidence="11">CGMCC 1.10658</strain>
    </source>
</reference>
<sequence>MMKRLTPVYLGVISLFVLQLPMAAHASNLPADRYTLKLAHSGKCVSVPGGSTSSNVQLEQASCAGSAVQDFDVSPAGDGFYKLVNVNSGKAMRVQGGSKSDGAAVVQYSWYDYGSQHFLPQKNGSGYILRNRNSGKCVELSGGSQGDGARLVQMQCTGSPEQTFAIDPAIDGERTLAPGRYSARAVHSGLCLDVPFSSTSNGKQLQQWSCNGTAAQQFDFVYAGAGRYEIINVNSGKCVDIYRGYTSNGTDVQQYSCNQGSNQRFLVEGTGDGEFLIKSALSGNKPIDVSGVSMDDGAGIHLWDEHGGDNQKWVLEPVVYEAAVLDGIYNIVATHSGKCLDVPGSSTSTGTQLQQYSCNGTSAQTFEVIHQADGYYKIQNTNSGLSLSVRDFANGDGVAIEQGEGYGSDNQLFRFVPYGSGYVIRPKSSYQCLDVNNSLFSSGYQDLEQYTCNYDDNQVFELQALSTPASYAAAQAANNETVVLLHGFAGWGRNEMFGFKYWGGGWKGKKDLQEYLKSQGHDTVTLAVGPLSSNWDRAVEAYYQLKGGCVNYGATHASTHGHAQYGRCFEALVPDWDASNKIHIIAHSQGGQTARVLLKLLRDGSPEENYEAGSVFEGGRNWVRSITTVSTPHNGTTLTEFFNPLDITEQLVTSIYRAAGLASGENVVYDLKLDQWALTRQAGESWNDYFRRVKDHRLWDESVDTSLYDLSAEGAPYIYGGSITYPDVYYFSYSNQSTFKGLFTNRHYPIASTFLPFMPQSLFMGQYKNSNLGVDASWFANDSVVNTTSMVAPTGAPTQDYGGFPIPGVWQHMGKKSGWDHVDVTGMFTLKDINPMYLNHVEILKSLN</sequence>
<feature type="domain" description="Ricin B lectin" evidence="9">
    <location>
        <begin position="326"/>
        <end position="463"/>
    </location>
</feature>
<evidence type="ECO:0000256" key="1">
    <source>
        <dbReference type="ARBA" id="ARBA00001024"/>
    </source>
</evidence>
<dbReference type="InterPro" id="IPR029058">
    <property type="entry name" value="AB_hydrolase_fold"/>
</dbReference>
<dbReference type="SUPFAM" id="SSF50370">
    <property type="entry name" value="Ricin B-like lectins"/>
    <property type="match status" value="3"/>
</dbReference>
<evidence type="ECO:0000256" key="5">
    <source>
        <dbReference type="ARBA" id="ARBA00022729"/>
    </source>
</evidence>
<dbReference type="InterPro" id="IPR000772">
    <property type="entry name" value="Ricin_B_lectin"/>
</dbReference>
<keyword evidence="7" id="KW-0443">Lipid metabolism</keyword>
<dbReference type="EMBL" id="FNFH01000001">
    <property type="protein sequence ID" value="SDJ51790.1"/>
    <property type="molecule type" value="Genomic_DNA"/>
</dbReference>
<dbReference type="OrthoDB" id="195526at2"/>
<dbReference type="SMART" id="SM00458">
    <property type="entry name" value="RICIN"/>
    <property type="match status" value="3"/>
</dbReference>
<keyword evidence="11" id="KW-1185">Reference proteome</keyword>
<evidence type="ECO:0000256" key="3">
    <source>
        <dbReference type="ARBA" id="ARBA00013279"/>
    </source>
</evidence>
<dbReference type="GO" id="GO:0006629">
    <property type="term" value="P:lipid metabolic process"/>
    <property type="evidence" value="ECO:0007669"/>
    <property type="project" value="UniProtKB-KW"/>
</dbReference>
<dbReference type="SUPFAM" id="SSF53474">
    <property type="entry name" value="alpha/beta-Hydrolases"/>
    <property type="match status" value="1"/>
</dbReference>
<evidence type="ECO:0000313" key="11">
    <source>
        <dbReference type="Proteomes" id="UP000199305"/>
    </source>
</evidence>
<comment type="catalytic activity">
    <reaction evidence="1">
        <text>a triacylglycerol + H2O = a diacylglycerol + a fatty acid + H(+)</text>
        <dbReference type="Rhea" id="RHEA:12044"/>
        <dbReference type="ChEBI" id="CHEBI:15377"/>
        <dbReference type="ChEBI" id="CHEBI:15378"/>
        <dbReference type="ChEBI" id="CHEBI:17855"/>
        <dbReference type="ChEBI" id="CHEBI:18035"/>
        <dbReference type="ChEBI" id="CHEBI:28868"/>
        <dbReference type="EC" id="3.1.1.3"/>
    </reaction>
</comment>
<name>A0A1G8UFN6_9GAMM</name>
<keyword evidence="5 8" id="KW-0732">Signal</keyword>
<dbReference type="EC" id="3.1.1.3" evidence="3"/>
<keyword evidence="6 10" id="KW-0378">Hydrolase</keyword>
<feature type="domain" description="Ricin B lectin" evidence="9">
    <location>
        <begin position="179"/>
        <end position="316"/>
    </location>
</feature>
<dbReference type="GO" id="GO:0004806">
    <property type="term" value="F:triacylglycerol lipase activity"/>
    <property type="evidence" value="ECO:0007669"/>
    <property type="project" value="UniProtKB-EC"/>
</dbReference>
<evidence type="ECO:0000256" key="8">
    <source>
        <dbReference type="SAM" id="SignalP"/>
    </source>
</evidence>
<dbReference type="Gene3D" id="3.40.50.1820">
    <property type="entry name" value="alpha/beta hydrolase"/>
    <property type="match status" value="1"/>
</dbReference>
<dbReference type="PANTHER" id="PTHR34043">
    <property type="entry name" value="ALPHA/BETA-HYDROLASES SUPERFAMILY PROTEIN"/>
    <property type="match status" value="1"/>
</dbReference>
<evidence type="ECO:0000256" key="7">
    <source>
        <dbReference type="ARBA" id="ARBA00023098"/>
    </source>
</evidence>
<dbReference type="Pfam" id="PF14200">
    <property type="entry name" value="RicinB_lectin_2"/>
    <property type="match status" value="4"/>
</dbReference>
<feature type="domain" description="Ricin B lectin" evidence="9">
    <location>
        <begin position="32"/>
        <end position="167"/>
    </location>
</feature>
<dbReference type="Pfam" id="PF24708">
    <property type="entry name" value="Lip_C"/>
    <property type="match status" value="1"/>
</dbReference>
<dbReference type="PROSITE" id="PS50231">
    <property type="entry name" value="RICIN_B_LECTIN"/>
    <property type="match status" value="3"/>
</dbReference>
<accession>A0A1G8UFN6</accession>
<dbReference type="RefSeq" id="WP_091506265.1">
    <property type="nucleotide sequence ID" value="NZ_FNFH01000001.1"/>
</dbReference>
<evidence type="ECO:0000313" key="10">
    <source>
        <dbReference type="EMBL" id="SDJ51790.1"/>
    </source>
</evidence>
<gene>
    <name evidence="10" type="ORF">SAMN05216212_0079</name>
</gene>
<organism evidence="10 11">
    <name type="scientific">Microbulbifer yueqingensis</name>
    <dbReference type="NCBI Taxonomy" id="658219"/>
    <lineage>
        <taxon>Bacteria</taxon>
        <taxon>Pseudomonadati</taxon>
        <taxon>Pseudomonadota</taxon>
        <taxon>Gammaproteobacteria</taxon>
        <taxon>Cellvibrionales</taxon>
        <taxon>Microbulbiferaceae</taxon>
        <taxon>Microbulbifer</taxon>
    </lineage>
</organism>
<feature type="chain" id="PRO_5011557779" description="triacylglycerol lipase" evidence="8">
    <location>
        <begin position="27"/>
        <end position="848"/>
    </location>
</feature>
<proteinExistence type="predicted"/>
<dbReference type="AlphaFoldDB" id="A0A1G8UFN6"/>
<dbReference type="GO" id="GO:0005576">
    <property type="term" value="C:extracellular region"/>
    <property type="evidence" value="ECO:0007669"/>
    <property type="project" value="UniProtKB-SubCell"/>
</dbReference>
<evidence type="ECO:0000256" key="2">
    <source>
        <dbReference type="ARBA" id="ARBA00004613"/>
    </source>
</evidence>
<dbReference type="InterPro" id="IPR056304">
    <property type="entry name" value="Lip-like_C"/>
</dbReference>
<evidence type="ECO:0000259" key="9">
    <source>
        <dbReference type="SMART" id="SM00458"/>
    </source>
</evidence>
<keyword evidence="4" id="KW-0964">Secreted</keyword>